<protein>
    <submittedName>
        <fullName evidence="2">EAL domain-containing protein</fullName>
    </submittedName>
</protein>
<dbReference type="SUPFAM" id="SSF141868">
    <property type="entry name" value="EAL domain-like"/>
    <property type="match status" value="1"/>
</dbReference>
<gene>
    <name evidence="2" type="ORF">C6I21_05990</name>
</gene>
<accession>A0A2P6MJ92</accession>
<dbReference type="PANTHER" id="PTHR33121">
    <property type="entry name" value="CYCLIC DI-GMP PHOSPHODIESTERASE PDEF"/>
    <property type="match status" value="1"/>
</dbReference>
<dbReference type="Proteomes" id="UP000243650">
    <property type="component" value="Unassembled WGS sequence"/>
</dbReference>
<proteinExistence type="predicted"/>
<name>A0A2P6MJ92_ALKUR</name>
<dbReference type="Gene3D" id="3.20.20.450">
    <property type="entry name" value="EAL domain"/>
    <property type="match status" value="1"/>
</dbReference>
<dbReference type="PANTHER" id="PTHR33121:SF76">
    <property type="entry name" value="SIGNALING PROTEIN"/>
    <property type="match status" value="1"/>
</dbReference>
<comment type="caution">
    <text evidence="2">The sequence shown here is derived from an EMBL/GenBank/DDBJ whole genome shotgun (WGS) entry which is preliminary data.</text>
</comment>
<dbReference type="RefSeq" id="WP_105958542.1">
    <property type="nucleotide sequence ID" value="NZ_PVNS01000004.1"/>
</dbReference>
<dbReference type="SMART" id="SM00052">
    <property type="entry name" value="EAL"/>
    <property type="match status" value="1"/>
</dbReference>
<dbReference type="PROSITE" id="PS50883">
    <property type="entry name" value="EAL"/>
    <property type="match status" value="1"/>
</dbReference>
<evidence type="ECO:0000259" key="1">
    <source>
        <dbReference type="PROSITE" id="PS50883"/>
    </source>
</evidence>
<dbReference type="Pfam" id="PF00563">
    <property type="entry name" value="EAL"/>
    <property type="match status" value="1"/>
</dbReference>
<keyword evidence="3" id="KW-1185">Reference proteome</keyword>
<organism evidence="2 3">
    <name type="scientific">Alkalicoccus urumqiensis</name>
    <name type="common">Bacillus urumqiensis</name>
    <dbReference type="NCBI Taxonomy" id="1548213"/>
    <lineage>
        <taxon>Bacteria</taxon>
        <taxon>Bacillati</taxon>
        <taxon>Bacillota</taxon>
        <taxon>Bacilli</taxon>
        <taxon>Bacillales</taxon>
        <taxon>Bacillaceae</taxon>
        <taxon>Alkalicoccus</taxon>
    </lineage>
</organism>
<evidence type="ECO:0000313" key="2">
    <source>
        <dbReference type="EMBL" id="PRO66352.1"/>
    </source>
</evidence>
<reference evidence="2 3" key="1">
    <citation type="submission" date="2018-03" db="EMBL/GenBank/DDBJ databases">
        <title>Bacillus urumqiensis sp. nov., a moderately haloalkaliphilic bacterium isolated from a salt lake.</title>
        <authorList>
            <person name="Zhao B."/>
            <person name="Liao Z."/>
        </authorList>
    </citation>
    <scope>NUCLEOTIDE SEQUENCE [LARGE SCALE GENOMIC DNA]</scope>
    <source>
        <strain evidence="2 3">BZ-SZ-XJ18</strain>
    </source>
</reference>
<dbReference type="AlphaFoldDB" id="A0A2P6MJ92"/>
<dbReference type="EMBL" id="PVNS01000004">
    <property type="protein sequence ID" value="PRO66352.1"/>
    <property type="molecule type" value="Genomic_DNA"/>
</dbReference>
<feature type="domain" description="EAL" evidence="1">
    <location>
        <begin position="20"/>
        <end position="272"/>
    </location>
</feature>
<evidence type="ECO:0000313" key="3">
    <source>
        <dbReference type="Proteomes" id="UP000243650"/>
    </source>
</evidence>
<dbReference type="OrthoDB" id="581425at2"/>
<dbReference type="InterPro" id="IPR001633">
    <property type="entry name" value="EAL_dom"/>
</dbReference>
<dbReference type="CDD" id="cd01948">
    <property type="entry name" value="EAL"/>
    <property type="match status" value="1"/>
</dbReference>
<dbReference type="GO" id="GO:0071111">
    <property type="term" value="F:cyclic-guanylate-specific phosphodiesterase activity"/>
    <property type="evidence" value="ECO:0007669"/>
    <property type="project" value="InterPro"/>
</dbReference>
<sequence>MRWLEALTYLRKQYTAEKERVQWNRTIGQIIQHRRFQSLFQPILDVKRGTTAGHELLNRPHPAPGIASTEQFYERLGASGSLFPFERTARAAGLMTYHRALRGTGRLLFINVHPNVLEDEQYARGCTRQLLEAYGMDPSQVVFEITEKQAVRDYGQLKSVVENYRSQGFRIAMDDVGAGYNSIKTLLALKPEYVKLDRVLTQGIDDAPIQQKLVTLFMEAAAEMEAEVIAEGVETEAEYAMLKKLNVPYMQGYYFAYPEEAPTFPEKVLTGSRAAFEKKTAAR</sequence>
<dbReference type="InterPro" id="IPR050706">
    <property type="entry name" value="Cyclic-di-GMP_PDE-like"/>
</dbReference>
<dbReference type="InterPro" id="IPR035919">
    <property type="entry name" value="EAL_sf"/>
</dbReference>